<keyword evidence="4" id="KW-1185">Reference proteome</keyword>
<dbReference type="PROSITE" id="PS50801">
    <property type="entry name" value="STAS"/>
    <property type="match status" value="1"/>
</dbReference>
<dbReference type="Pfam" id="PF13466">
    <property type="entry name" value="STAS_2"/>
    <property type="match status" value="1"/>
</dbReference>
<evidence type="ECO:0000313" key="4">
    <source>
        <dbReference type="Proteomes" id="UP000588068"/>
    </source>
</evidence>
<name>A0A841HIQ1_9GAMM</name>
<reference evidence="3 4" key="1">
    <citation type="submission" date="2020-08" db="EMBL/GenBank/DDBJ databases">
        <title>Genomic Encyclopedia of Type Strains, Phase IV (KMG-IV): sequencing the most valuable type-strain genomes for metagenomic binning, comparative biology and taxonomic classification.</title>
        <authorList>
            <person name="Goeker M."/>
        </authorList>
    </citation>
    <scope>NUCLEOTIDE SEQUENCE [LARGE SCALE GENOMIC DNA]</scope>
    <source>
        <strain evidence="3 4">DSM 26723</strain>
    </source>
</reference>
<feature type="transmembrane region" description="Helical" evidence="1">
    <location>
        <begin position="342"/>
        <end position="369"/>
    </location>
</feature>
<sequence length="373" mass="40176">MLLESQQSGDSLTLRLSGDWCIENIREVEAAVAEIPADGKGTVHVDGSGVSKFDMSGAWLLHQRLDALRTAGANVEFSGQQPEVFHFLKEMAERECAPVRTSDEDAAPLRDGLAWIGRRAVQQGIQTRDAVGFFGHVSLTLGRSLRSLRSLRIPSIARHVYETGIQAIPIVSLIAFLISVIVAYLGAQQLQQFGAEIYTVDLVAIAVLREMGVLLTAIIVAGRSGSAFAAEIGVMRLNEEVDALQSMGVDYFEVLVLPRVIGLVIALPLLTIIADAMGLAGGALLSSLLLDISLTQFIPRVQAALAPTTFWAGLIKAPVFALLIAMVGTYRGMQVRDSSRELGRLTTVAVVQSIFLVIFADAVFAVVYVQLDF</sequence>
<comment type="similarity">
    <text evidence="1">Belongs to the MlaE permease family.</text>
</comment>
<accession>A0A841HIQ1</accession>
<dbReference type="InterPro" id="IPR058548">
    <property type="entry name" value="MlaB-like_STAS"/>
</dbReference>
<keyword evidence="1" id="KW-1003">Cell membrane</keyword>
<evidence type="ECO:0000259" key="2">
    <source>
        <dbReference type="PROSITE" id="PS50801"/>
    </source>
</evidence>
<proteinExistence type="inferred from homology"/>
<protein>
    <submittedName>
        <fullName evidence="3">Phospholipid/cholesterol/gamma-HCH transport system permease protein</fullName>
    </submittedName>
</protein>
<dbReference type="GO" id="GO:0005548">
    <property type="term" value="F:phospholipid transporter activity"/>
    <property type="evidence" value="ECO:0007669"/>
    <property type="project" value="TreeGrafter"/>
</dbReference>
<comment type="caution">
    <text evidence="1">Lacks conserved residue(s) required for the propagation of feature annotation.</text>
</comment>
<evidence type="ECO:0000256" key="1">
    <source>
        <dbReference type="RuleBase" id="RU362044"/>
    </source>
</evidence>
<keyword evidence="1" id="KW-1133">Transmembrane helix</keyword>
<dbReference type="PANTHER" id="PTHR30188:SF3">
    <property type="entry name" value="ABC TRANSPORTER PERMEASE"/>
    <property type="match status" value="1"/>
</dbReference>
<dbReference type="Gene3D" id="3.30.750.24">
    <property type="entry name" value="STAS domain"/>
    <property type="match status" value="1"/>
</dbReference>
<dbReference type="RefSeq" id="WP_184330472.1">
    <property type="nucleotide sequence ID" value="NZ_JACHHZ010000002.1"/>
</dbReference>
<evidence type="ECO:0000313" key="3">
    <source>
        <dbReference type="EMBL" id="MBB6092686.1"/>
    </source>
</evidence>
<keyword evidence="1" id="KW-0997">Cell inner membrane</keyword>
<keyword evidence="1" id="KW-0812">Transmembrane</keyword>
<organism evidence="3 4">
    <name type="scientific">Povalibacter uvarum</name>
    <dbReference type="NCBI Taxonomy" id="732238"/>
    <lineage>
        <taxon>Bacteria</taxon>
        <taxon>Pseudomonadati</taxon>
        <taxon>Pseudomonadota</taxon>
        <taxon>Gammaproteobacteria</taxon>
        <taxon>Steroidobacterales</taxon>
        <taxon>Steroidobacteraceae</taxon>
        <taxon>Povalibacter</taxon>
    </lineage>
</organism>
<keyword evidence="1" id="KW-0472">Membrane</keyword>
<gene>
    <name evidence="3" type="ORF">HNQ60_001564</name>
</gene>
<dbReference type="PANTHER" id="PTHR30188">
    <property type="entry name" value="ABC TRANSPORTER PERMEASE PROTEIN-RELATED"/>
    <property type="match status" value="1"/>
</dbReference>
<dbReference type="CDD" id="cd07043">
    <property type="entry name" value="STAS_anti-anti-sigma_factors"/>
    <property type="match status" value="1"/>
</dbReference>
<dbReference type="InterPro" id="IPR003453">
    <property type="entry name" value="ABC_MlaE_roteobac"/>
</dbReference>
<dbReference type="AlphaFoldDB" id="A0A841HIQ1"/>
<comment type="caution">
    <text evidence="3">The sequence shown here is derived from an EMBL/GenBank/DDBJ whole genome shotgun (WGS) entry which is preliminary data.</text>
</comment>
<dbReference type="InterPro" id="IPR002645">
    <property type="entry name" value="STAS_dom"/>
</dbReference>
<feature type="domain" description="STAS" evidence="2">
    <location>
        <begin position="1"/>
        <end position="89"/>
    </location>
</feature>
<dbReference type="InterPro" id="IPR030802">
    <property type="entry name" value="Permease_MalE"/>
</dbReference>
<dbReference type="SUPFAM" id="SSF52091">
    <property type="entry name" value="SpoIIaa-like"/>
    <property type="match status" value="1"/>
</dbReference>
<dbReference type="NCBIfam" id="TIGR00056">
    <property type="entry name" value="MlaE family lipid ABC transporter permease subunit"/>
    <property type="match status" value="1"/>
</dbReference>
<dbReference type="InterPro" id="IPR036513">
    <property type="entry name" value="STAS_dom_sf"/>
</dbReference>
<dbReference type="Proteomes" id="UP000588068">
    <property type="component" value="Unassembled WGS sequence"/>
</dbReference>
<comment type="subcellular location">
    <subcellularLocation>
        <location evidence="1">Cell inner membrane</location>
        <topology evidence="1">Multi-pass membrane protein</topology>
    </subcellularLocation>
</comment>
<dbReference type="Pfam" id="PF02405">
    <property type="entry name" value="MlaE"/>
    <property type="match status" value="1"/>
</dbReference>
<feature type="transmembrane region" description="Helical" evidence="1">
    <location>
        <begin position="310"/>
        <end position="330"/>
    </location>
</feature>
<feature type="transmembrane region" description="Helical" evidence="1">
    <location>
        <begin position="167"/>
        <end position="187"/>
    </location>
</feature>
<dbReference type="GO" id="GO:0043190">
    <property type="term" value="C:ATP-binding cassette (ABC) transporter complex"/>
    <property type="evidence" value="ECO:0007669"/>
    <property type="project" value="InterPro"/>
</dbReference>
<dbReference type="EMBL" id="JACHHZ010000002">
    <property type="protein sequence ID" value="MBB6092686.1"/>
    <property type="molecule type" value="Genomic_DNA"/>
</dbReference>